<dbReference type="NCBIfam" id="TIGR02383">
    <property type="entry name" value="Hfq"/>
    <property type="match status" value="1"/>
</dbReference>
<keyword evidence="1 3" id="KW-0694">RNA-binding</keyword>
<evidence type="ECO:0000259" key="5">
    <source>
        <dbReference type="PROSITE" id="PS52002"/>
    </source>
</evidence>
<evidence type="ECO:0000313" key="7">
    <source>
        <dbReference type="Proteomes" id="UP000637720"/>
    </source>
</evidence>
<gene>
    <name evidence="3" type="primary">hfq</name>
    <name evidence="6" type="ORF">GCM10007043_06660</name>
</gene>
<protein>
    <recommendedName>
        <fullName evidence="3">RNA-binding protein Hfq</fullName>
    </recommendedName>
</protein>
<sequence length="92" mass="10478">MKQAINIQDTFLNQLRKEHIPVTIYLVNGYQLRGFIRGFDNFTVVIESDGKQMMVYKHAISTFTPQRPVSLMAEPPQQAKPEAQPQAQATES</sequence>
<reference evidence="6" key="1">
    <citation type="journal article" date="2014" name="Int. J. Syst. Evol. Microbiol.">
        <title>Complete genome sequence of Corynebacterium casei LMG S-19264T (=DSM 44701T), isolated from a smear-ripened cheese.</title>
        <authorList>
            <consortium name="US DOE Joint Genome Institute (JGI-PGF)"/>
            <person name="Walter F."/>
            <person name="Albersmeier A."/>
            <person name="Kalinowski J."/>
            <person name="Ruckert C."/>
        </authorList>
    </citation>
    <scope>NUCLEOTIDE SEQUENCE</scope>
    <source>
        <strain evidence="6">JCM 14719</strain>
    </source>
</reference>
<comment type="caution">
    <text evidence="6">The sequence shown here is derived from an EMBL/GenBank/DDBJ whole genome shotgun (WGS) entry which is preliminary data.</text>
</comment>
<dbReference type="RefSeq" id="WP_054672660.1">
    <property type="nucleotide sequence ID" value="NZ_BMOF01000008.1"/>
</dbReference>
<keyword evidence="7" id="KW-1185">Reference proteome</keyword>
<comment type="subunit">
    <text evidence="3">Homohexamer.</text>
</comment>
<dbReference type="CDD" id="cd01716">
    <property type="entry name" value="Hfq"/>
    <property type="match status" value="1"/>
</dbReference>
<evidence type="ECO:0000256" key="2">
    <source>
        <dbReference type="ARBA" id="ARBA00023016"/>
    </source>
</evidence>
<dbReference type="NCBIfam" id="NF001602">
    <property type="entry name" value="PRK00395.1"/>
    <property type="match status" value="1"/>
</dbReference>
<dbReference type="InterPro" id="IPR005001">
    <property type="entry name" value="Hfq"/>
</dbReference>
<feature type="region of interest" description="Disordered" evidence="4">
    <location>
        <begin position="67"/>
        <end position="92"/>
    </location>
</feature>
<dbReference type="Pfam" id="PF17209">
    <property type="entry name" value="Hfq"/>
    <property type="match status" value="1"/>
</dbReference>
<proteinExistence type="inferred from homology"/>
<dbReference type="GO" id="GO:0006355">
    <property type="term" value="P:regulation of DNA-templated transcription"/>
    <property type="evidence" value="ECO:0007669"/>
    <property type="project" value="InterPro"/>
</dbReference>
<evidence type="ECO:0000256" key="1">
    <source>
        <dbReference type="ARBA" id="ARBA00022884"/>
    </source>
</evidence>
<dbReference type="AlphaFoldDB" id="A0A8J3B4P9"/>
<keyword evidence="2 3" id="KW-0346">Stress response</keyword>
<comment type="function">
    <text evidence="3">RNA chaperone that binds small regulatory RNA (sRNAs) and mRNAs to facilitate mRNA translational regulation in response to envelope stress, environmental stress and changes in metabolite concentrations. Also binds with high specificity to tRNAs.</text>
</comment>
<dbReference type="GO" id="GO:0045974">
    <property type="term" value="P:regulation of translation, ncRNA-mediated"/>
    <property type="evidence" value="ECO:0007669"/>
    <property type="project" value="TreeGrafter"/>
</dbReference>
<feature type="compositionally biased region" description="Low complexity" evidence="4">
    <location>
        <begin position="73"/>
        <end position="92"/>
    </location>
</feature>
<name>A0A8J3B4P9_9BACI</name>
<dbReference type="InterPro" id="IPR047575">
    <property type="entry name" value="Sm"/>
</dbReference>
<dbReference type="Proteomes" id="UP000637720">
    <property type="component" value="Unassembled WGS sequence"/>
</dbReference>
<evidence type="ECO:0000256" key="4">
    <source>
        <dbReference type="SAM" id="MobiDB-lite"/>
    </source>
</evidence>
<dbReference type="PANTHER" id="PTHR34772:SF1">
    <property type="entry name" value="RNA-BINDING PROTEIN HFQ"/>
    <property type="match status" value="1"/>
</dbReference>
<feature type="domain" description="Sm" evidence="5">
    <location>
        <begin position="9"/>
        <end position="69"/>
    </location>
</feature>
<organism evidence="6 7">
    <name type="scientific">Calditerricola satsumensis</name>
    <dbReference type="NCBI Taxonomy" id="373054"/>
    <lineage>
        <taxon>Bacteria</taxon>
        <taxon>Bacillati</taxon>
        <taxon>Bacillota</taxon>
        <taxon>Bacilli</taxon>
        <taxon>Bacillales</taxon>
        <taxon>Bacillaceae</taxon>
        <taxon>Calditerricola</taxon>
    </lineage>
</organism>
<dbReference type="PANTHER" id="PTHR34772">
    <property type="entry name" value="RNA-BINDING PROTEIN HFQ"/>
    <property type="match status" value="1"/>
</dbReference>
<evidence type="ECO:0000256" key="3">
    <source>
        <dbReference type="HAMAP-Rule" id="MF_00436"/>
    </source>
</evidence>
<dbReference type="FunFam" id="2.30.30.100:FF:000012">
    <property type="entry name" value="RNA-binding protein Hfq"/>
    <property type="match status" value="1"/>
</dbReference>
<dbReference type="PROSITE" id="PS52002">
    <property type="entry name" value="SM"/>
    <property type="match status" value="1"/>
</dbReference>
<dbReference type="HAMAP" id="MF_00436">
    <property type="entry name" value="Hfq"/>
    <property type="match status" value="1"/>
</dbReference>
<dbReference type="GO" id="GO:0003723">
    <property type="term" value="F:RNA binding"/>
    <property type="evidence" value="ECO:0007669"/>
    <property type="project" value="UniProtKB-UniRule"/>
</dbReference>
<dbReference type="SUPFAM" id="SSF50182">
    <property type="entry name" value="Sm-like ribonucleoproteins"/>
    <property type="match status" value="1"/>
</dbReference>
<dbReference type="EMBL" id="BMOF01000008">
    <property type="protein sequence ID" value="GGJ95490.1"/>
    <property type="molecule type" value="Genomic_DNA"/>
</dbReference>
<reference evidence="6" key="2">
    <citation type="submission" date="2020-09" db="EMBL/GenBank/DDBJ databases">
        <authorList>
            <person name="Sun Q."/>
            <person name="Ohkuma M."/>
        </authorList>
    </citation>
    <scope>NUCLEOTIDE SEQUENCE</scope>
    <source>
        <strain evidence="6">JCM 14719</strain>
    </source>
</reference>
<dbReference type="Gene3D" id="2.30.30.100">
    <property type="match status" value="1"/>
</dbReference>
<accession>A0A8J3B4P9</accession>
<evidence type="ECO:0000313" key="6">
    <source>
        <dbReference type="EMBL" id="GGJ95490.1"/>
    </source>
</evidence>
<dbReference type="GO" id="GO:0043487">
    <property type="term" value="P:regulation of RNA stability"/>
    <property type="evidence" value="ECO:0007669"/>
    <property type="project" value="TreeGrafter"/>
</dbReference>
<dbReference type="InterPro" id="IPR010920">
    <property type="entry name" value="LSM_dom_sf"/>
</dbReference>
<comment type="similarity">
    <text evidence="3">Belongs to the Hfq family.</text>
</comment>
<dbReference type="GO" id="GO:0005829">
    <property type="term" value="C:cytosol"/>
    <property type="evidence" value="ECO:0007669"/>
    <property type="project" value="TreeGrafter"/>
</dbReference>